<dbReference type="FunFam" id="2.30.29.30:FF:000140">
    <property type="entry name" value="CDC42 binding protein kinase beta"/>
    <property type="match status" value="1"/>
</dbReference>
<evidence type="ECO:0000313" key="28">
    <source>
        <dbReference type="Ensembl" id="ENSOMYP00000034744.2"/>
    </source>
</evidence>
<keyword evidence="29" id="KW-1185">Reference proteome</keyword>
<comment type="cofactor">
    <cofactor evidence="1">
        <name>Mg(2+)</name>
        <dbReference type="ChEBI" id="CHEBI:18420"/>
    </cofactor>
</comment>
<feature type="domain" description="CRIB" evidence="25">
    <location>
        <begin position="1523"/>
        <end position="1536"/>
    </location>
</feature>
<evidence type="ECO:0000256" key="1">
    <source>
        <dbReference type="ARBA" id="ARBA00001946"/>
    </source>
</evidence>
<dbReference type="InterPro" id="IPR011993">
    <property type="entry name" value="PH-like_dom_sf"/>
</dbReference>
<dbReference type="GO" id="GO:0031032">
    <property type="term" value="P:actomyosin structure organization"/>
    <property type="evidence" value="ECO:0007669"/>
    <property type="project" value="TreeGrafter"/>
</dbReference>
<dbReference type="GO" id="GO:0030027">
    <property type="term" value="C:lamellipodium"/>
    <property type="evidence" value="ECO:0007669"/>
    <property type="project" value="UniProtKB-SubCell"/>
</dbReference>
<dbReference type="Gene3D" id="3.30.200.20">
    <property type="entry name" value="Phosphorylase Kinase, domain 1"/>
    <property type="match status" value="2"/>
</dbReference>
<dbReference type="CDD" id="cd00132">
    <property type="entry name" value="CRIB"/>
    <property type="match status" value="1"/>
</dbReference>
<dbReference type="PROSITE" id="PS50108">
    <property type="entry name" value="CRIB"/>
    <property type="match status" value="1"/>
</dbReference>
<dbReference type="FunFam" id="1.10.510.10:FF:000014">
    <property type="entry name" value="Non-specific serine/threonine protein kinase"/>
    <property type="match status" value="1"/>
</dbReference>
<dbReference type="SMART" id="SM00133">
    <property type="entry name" value="S_TK_X"/>
    <property type="match status" value="1"/>
</dbReference>
<dbReference type="GO" id="GO:0005856">
    <property type="term" value="C:cytoskeleton"/>
    <property type="evidence" value="ECO:0007669"/>
    <property type="project" value="TreeGrafter"/>
</dbReference>
<evidence type="ECO:0000256" key="2">
    <source>
        <dbReference type="ARBA" id="ARBA00004496"/>
    </source>
</evidence>
<dbReference type="InterPro" id="IPR001849">
    <property type="entry name" value="PH_domain"/>
</dbReference>
<dbReference type="FunFam" id="3.30.200.20:FF:001055">
    <property type="entry name" value="Serine/threonine-protein kinase MRCK beta"/>
    <property type="match status" value="1"/>
</dbReference>
<evidence type="ECO:0000256" key="20">
    <source>
        <dbReference type="SAM" id="Coils"/>
    </source>
</evidence>
<dbReference type="PANTHER" id="PTHR22988">
    <property type="entry name" value="MYOTONIC DYSTROPHY S/T KINASE-RELATED"/>
    <property type="match status" value="1"/>
</dbReference>
<dbReference type="SMART" id="SM00285">
    <property type="entry name" value="PBD"/>
    <property type="match status" value="1"/>
</dbReference>
<evidence type="ECO:0000256" key="21">
    <source>
        <dbReference type="SAM" id="MobiDB-lite"/>
    </source>
</evidence>
<keyword evidence="16 20" id="KW-0175">Coiled coil</keyword>
<dbReference type="Pfam" id="PF15796">
    <property type="entry name" value="KELK"/>
    <property type="match status" value="1"/>
</dbReference>
<evidence type="ECO:0000256" key="5">
    <source>
        <dbReference type="ARBA" id="ARBA00012513"/>
    </source>
</evidence>
<feature type="compositionally biased region" description="Basic and acidic residues" evidence="21">
    <location>
        <begin position="1605"/>
        <end position="1616"/>
    </location>
</feature>
<evidence type="ECO:0000256" key="17">
    <source>
        <dbReference type="ARBA" id="ARBA00023273"/>
    </source>
</evidence>
<proteinExistence type="inferred from homology"/>
<evidence type="ECO:0000256" key="16">
    <source>
        <dbReference type="ARBA" id="ARBA00023054"/>
    </source>
</evidence>
<feature type="domain" description="Phorbol-ester/DAG-type" evidence="24">
    <location>
        <begin position="965"/>
        <end position="1015"/>
    </location>
</feature>
<evidence type="ECO:0000256" key="12">
    <source>
        <dbReference type="ARBA" id="ARBA00022771"/>
    </source>
</evidence>
<feature type="compositionally biased region" description="Basic and acidic residues" evidence="21">
    <location>
        <begin position="1555"/>
        <end position="1565"/>
    </location>
</feature>
<dbReference type="InterPro" id="IPR057529">
    <property type="entry name" value="MRCK/ROCK_PH"/>
</dbReference>
<feature type="coiled-coil region" evidence="20">
    <location>
        <begin position="825"/>
        <end position="877"/>
    </location>
</feature>
<evidence type="ECO:0000259" key="24">
    <source>
        <dbReference type="PROSITE" id="PS50081"/>
    </source>
</evidence>
<evidence type="ECO:0000259" key="23">
    <source>
        <dbReference type="PROSITE" id="PS50011"/>
    </source>
</evidence>
<keyword evidence="15" id="KW-0067">ATP-binding</keyword>
<dbReference type="Pfam" id="PF00069">
    <property type="entry name" value="Pkinase"/>
    <property type="match status" value="1"/>
</dbReference>
<comment type="catalytic activity">
    <reaction evidence="19">
        <text>L-seryl-[protein] + ATP = O-phospho-L-seryl-[protein] + ADP + H(+)</text>
        <dbReference type="Rhea" id="RHEA:17989"/>
        <dbReference type="Rhea" id="RHEA-COMP:9863"/>
        <dbReference type="Rhea" id="RHEA-COMP:11604"/>
        <dbReference type="ChEBI" id="CHEBI:15378"/>
        <dbReference type="ChEBI" id="CHEBI:29999"/>
        <dbReference type="ChEBI" id="CHEBI:30616"/>
        <dbReference type="ChEBI" id="CHEBI:83421"/>
        <dbReference type="ChEBI" id="CHEBI:456216"/>
        <dbReference type="EC" id="2.7.11.1"/>
    </reaction>
</comment>
<dbReference type="GO" id="GO:0004674">
    <property type="term" value="F:protein serine/threonine kinase activity"/>
    <property type="evidence" value="ECO:0007669"/>
    <property type="project" value="UniProtKB-KW"/>
</dbReference>
<feature type="domain" description="CNH" evidence="26">
    <location>
        <begin position="1180"/>
        <end position="1453"/>
    </location>
</feature>
<dbReference type="Gene3D" id="1.20.5.340">
    <property type="match status" value="1"/>
</dbReference>
<dbReference type="InterPro" id="IPR017892">
    <property type="entry name" value="Pkinase_C"/>
</dbReference>
<dbReference type="SMART" id="SM00036">
    <property type="entry name" value="CNH"/>
    <property type="match status" value="1"/>
</dbReference>
<comment type="catalytic activity">
    <reaction evidence="18">
        <text>L-threonyl-[protein] + ATP = O-phospho-L-threonyl-[protein] + ADP + H(+)</text>
        <dbReference type="Rhea" id="RHEA:46608"/>
        <dbReference type="Rhea" id="RHEA-COMP:11060"/>
        <dbReference type="Rhea" id="RHEA-COMP:11605"/>
        <dbReference type="ChEBI" id="CHEBI:15378"/>
        <dbReference type="ChEBI" id="CHEBI:30013"/>
        <dbReference type="ChEBI" id="CHEBI:30616"/>
        <dbReference type="ChEBI" id="CHEBI:61977"/>
        <dbReference type="ChEBI" id="CHEBI:456216"/>
        <dbReference type="EC" id="2.7.11.1"/>
    </reaction>
</comment>
<keyword evidence="9" id="KW-0808">Transferase</keyword>
<evidence type="ECO:0000259" key="27">
    <source>
        <dbReference type="PROSITE" id="PS51285"/>
    </source>
</evidence>
<dbReference type="InterPro" id="IPR008271">
    <property type="entry name" value="Ser/Thr_kinase_AS"/>
</dbReference>
<evidence type="ECO:0000259" key="25">
    <source>
        <dbReference type="PROSITE" id="PS50108"/>
    </source>
</evidence>
<keyword evidence="7" id="KW-0723">Serine/threonine-protein kinase</keyword>
<dbReference type="SUPFAM" id="SSF56112">
    <property type="entry name" value="Protein kinase-like (PK-like)"/>
    <property type="match status" value="1"/>
</dbReference>
<dbReference type="GeneTree" id="ENSGT01030000234517"/>
<evidence type="ECO:0000256" key="14">
    <source>
        <dbReference type="ARBA" id="ARBA00022833"/>
    </source>
</evidence>
<dbReference type="GO" id="GO:0005524">
    <property type="term" value="F:ATP binding"/>
    <property type="evidence" value="ECO:0007669"/>
    <property type="project" value="UniProtKB-KW"/>
</dbReference>
<comment type="similarity">
    <text evidence="4">Belongs to the protein kinase superfamily. AGC Ser/Thr protein kinase family. DMPK subfamily.</text>
</comment>
<dbReference type="InterPro" id="IPR000961">
    <property type="entry name" value="AGC-kinase_C"/>
</dbReference>
<dbReference type="EC" id="2.7.11.1" evidence="5"/>
<feature type="coiled-coil region" evidence="20">
    <location>
        <begin position="379"/>
        <end position="585"/>
    </location>
</feature>
<evidence type="ECO:0000256" key="11">
    <source>
        <dbReference type="ARBA" id="ARBA00022741"/>
    </source>
</evidence>
<dbReference type="InterPro" id="IPR001180">
    <property type="entry name" value="CNH_dom"/>
</dbReference>
<dbReference type="PROSITE" id="PS50011">
    <property type="entry name" value="PROTEIN_KINASE_DOM"/>
    <property type="match status" value="1"/>
</dbReference>
<keyword evidence="17" id="KW-0966">Cell projection</keyword>
<dbReference type="Ensembl" id="ENSOMYT00000037875.2">
    <property type="protein sequence ID" value="ENSOMYP00000034744.2"/>
    <property type="gene ID" value="ENSOMYG00000011129.2"/>
</dbReference>
<evidence type="ECO:0000256" key="10">
    <source>
        <dbReference type="ARBA" id="ARBA00022723"/>
    </source>
</evidence>
<dbReference type="CDD" id="cd01243">
    <property type="entry name" value="PH_MRCK"/>
    <property type="match status" value="1"/>
</dbReference>
<dbReference type="InterPro" id="IPR000719">
    <property type="entry name" value="Prot_kinase_dom"/>
</dbReference>
<feature type="domain" description="Protein kinase" evidence="23">
    <location>
        <begin position="1"/>
        <end position="282"/>
    </location>
</feature>
<sequence length="1643" mass="184628">MSAKVRLKKLEQLLVDGTQKNSSSLSVETLLDILICLYNECSNSHLKREKHVTDFLEWVKPFTTTVKEMRLHREDFEMLKVIGRGAFGEYLVMDYYVGGDLLTLLSKFEDRLPEDMSKFYVAEMVLAIHSIHQQHYVHRDIKPDNVLLDMNGHIRLADFGSCLKMMQDGTVQSSVAVGTPDYISPEILQAMEDGMGKYGPECDWWSLGVCMYEMLYGETPFYAESLVETYGKIMNHEERFQFPSNISDVSEDAKDLISHLICGRERRLGQNGIGDFKDHPFFAGIDWDHIRSTEAPYIPDVSSPSDTSNFDVDDDILKNPDIGPPVTLTGFTGQHLPFVGFTYTTGSCFSDCGSVNRAGLSDGGSQEGGPRDQERELGVEVFERRIRRLEQEKQELSCKLQESTQAVQSLHGPGRGACTQGRDKEMKKLNEEIERLKKKLADSDKLEHQLEEVVTLRQDFESSSSKLKTLDKQVKALRLEKEEIHKQLVESLERLKSQTKELKEAHSQRKLALQEFSELSERMAELRSTKQRLSCQLRDKEEEMDAAVQKVDAMRQDIRKTEKARKELEAQLEDAKAEASKQRKLREHSEVYSKQLEMELEILKVKQLGSARGSGSSSPGLLQELSKVKSELDKKVLSYEEELVRREASHTSELKGLRKELHDSEGQQLSLNKELLVLKDKLEKAKKERQTEMDEAVGALKDKYERERSMLTEDNSKLTAETDRLCTFVDKLTAQNRQLEDELQDLASKKESVAHWEAQIAEIIQWVSDEKDARGYLQALASKMTEELESLRCSSLGSRPLDPLWKVRRSQKLDMSARLELQSALDAEIRAKQLVQEELHKLKAANISFESKLKDSESRSREMAEQLESMKKDLESRSVKGMKLPDFQDSIFEYFNTSPLAHDLTFRSSSVSEIDSTPQKSDVLSSSISVASEQDVSVLSLTHTSVLAQIPPIHPFFIVIFPPKAHHLSIKTFSSPTQCTHCSSLMVGLFRQGYACEVCSFICHVSCKDNAPLVCPIPPEQAKRPLGIDVQRGIGTAYKGFVRIPKPMGVKKGWQRAYAVVCDCRLFLYEVPEGKSTQPGVVTSQVLDLRDEEFSVSSVMASDVIHATRKDIPCIFRVTSSLLNSPVCAASLLVLAESEAEKRKWVGILEGLQSILAKNRLRNCVVHVMHEAYDSSLPAIKTMLSAAIVDRERIALGTEEGLFVVEVTRDVIVRAADCKKVHQIELIPKQKMVALLCGRNRHVHLHPWGVLEGAESAFDIKLTETKGCQALTTGVLHPGGPACLLAAIKRQVLCYEITWAKPHHRKLWEVQAPGVAQWLGMVRERLCVGYPSGFALLALQGESSPVSLVSPGDPSLAFLAQQPLDALHALEVGTAELLLCFSQLGIYVDPTGRRSRAQELMWPATPLACSSNLSYLTVYSEYGVDVFDIHTTEWVQTISLRKIRPLNVEGSLNLLGSEQPRLIYFSNNSTEGDLAIPETSDNSKKLMMRTRSKRKFLFKVPEEERLQQRREMLRDPELRSKMISNPINFNHVAHMGPGDGMQVLMDLPLSVMHSSQDDLAKDKPRPLSSISRQQRSKTHITRTASGGADIGGAGSSRNISNPDGDLEREPDWDSTKHSTPSNSPNSLHRSQLTLDGLEHALDG</sequence>
<dbReference type="GO" id="GO:0008270">
    <property type="term" value="F:zinc ion binding"/>
    <property type="evidence" value="ECO:0007669"/>
    <property type="project" value="UniProtKB-KW"/>
</dbReference>
<dbReference type="PROSITE" id="PS50219">
    <property type="entry name" value="CNH"/>
    <property type="match status" value="1"/>
</dbReference>
<dbReference type="SUPFAM" id="SSF50729">
    <property type="entry name" value="PH domain-like"/>
    <property type="match status" value="1"/>
</dbReference>
<dbReference type="SMART" id="SM00220">
    <property type="entry name" value="S_TKc"/>
    <property type="match status" value="1"/>
</dbReference>
<dbReference type="Pfam" id="PF00780">
    <property type="entry name" value="CNH"/>
    <property type="match status" value="1"/>
</dbReference>
<feature type="coiled-coil region" evidence="20">
    <location>
        <begin position="668"/>
        <end position="749"/>
    </location>
</feature>
<reference evidence="28" key="3">
    <citation type="submission" date="2025-09" db="UniProtKB">
        <authorList>
            <consortium name="Ensembl"/>
        </authorList>
    </citation>
    <scope>IDENTIFICATION</scope>
</reference>
<dbReference type="InterPro" id="IPR002219">
    <property type="entry name" value="PKC_DAG/PE"/>
</dbReference>
<evidence type="ECO:0000256" key="6">
    <source>
        <dbReference type="ARBA" id="ARBA00022490"/>
    </source>
</evidence>
<keyword evidence="12" id="KW-0863">Zinc-finger</keyword>
<dbReference type="InterPro" id="IPR050839">
    <property type="entry name" value="Rho-assoc_Ser/Thr_Kinase"/>
</dbReference>
<keyword evidence="11" id="KW-0547">Nucleotide-binding</keyword>
<dbReference type="Proteomes" id="UP000694395">
    <property type="component" value="Chromosome 4"/>
</dbReference>
<dbReference type="InterPro" id="IPR031597">
    <property type="entry name" value="KELK"/>
</dbReference>
<accession>A0A8C7QAB5</accession>
<dbReference type="InterPro" id="IPR011009">
    <property type="entry name" value="Kinase-like_dom_sf"/>
</dbReference>
<evidence type="ECO:0000256" key="9">
    <source>
        <dbReference type="ARBA" id="ARBA00022679"/>
    </source>
</evidence>
<dbReference type="Gene3D" id="1.10.510.10">
    <property type="entry name" value="Transferase(Phosphotransferase) domain 1"/>
    <property type="match status" value="1"/>
</dbReference>
<evidence type="ECO:0000256" key="8">
    <source>
        <dbReference type="ARBA" id="ARBA00022553"/>
    </source>
</evidence>
<dbReference type="Pfam" id="PF00433">
    <property type="entry name" value="Pkinase_C"/>
    <property type="match status" value="1"/>
</dbReference>
<evidence type="ECO:0000256" key="18">
    <source>
        <dbReference type="ARBA" id="ARBA00047899"/>
    </source>
</evidence>
<dbReference type="SMART" id="SM00233">
    <property type="entry name" value="PH"/>
    <property type="match status" value="1"/>
</dbReference>
<dbReference type="Pfam" id="PF00130">
    <property type="entry name" value="C1_1"/>
    <property type="match status" value="1"/>
</dbReference>
<dbReference type="Gene3D" id="3.30.60.20">
    <property type="match status" value="1"/>
</dbReference>
<keyword evidence="6" id="KW-0963">Cytoplasm</keyword>
<dbReference type="PROSITE" id="PS50003">
    <property type="entry name" value="PH_DOMAIN"/>
    <property type="match status" value="1"/>
</dbReference>
<feature type="domain" description="AGC-kinase C-terminal" evidence="27">
    <location>
        <begin position="283"/>
        <end position="353"/>
    </location>
</feature>
<organism evidence="28 29">
    <name type="scientific">Oncorhynchus mykiss</name>
    <name type="common">Rainbow trout</name>
    <name type="synonym">Salmo gairdneri</name>
    <dbReference type="NCBI Taxonomy" id="8022"/>
    <lineage>
        <taxon>Eukaryota</taxon>
        <taxon>Metazoa</taxon>
        <taxon>Chordata</taxon>
        <taxon>Craniata</taxon>
        <taxon>Vertebrata</taxon>
        <taxon>Euteleostomi</taxon>
        <taxon>Actinopterygii</taxon>
        <taxon>Neopterygii</taxon>
        <taxon>Teleostei</taxon>
        <taxon>Protacanthopterygii</taxon>
        <taxon>Salmoniformes</taxon>
        <taxon>Salmonidae</taxon>
        <taxon>Salmoninae</taxon>
        <taxon>Oncorhynchus</taxon>
    </lineage>
</organism>
<evidence type="ECO:0000256" key="7">
    <source>
        <dbReference type="ARBA" id="ARBA00022527"/>
    </source>
</evidence>
<keyword evidence="13" id="KW-0418">Kinase</keyword>
<comment type="subcellular location">
    <subcellularLocation>
        <location evidence="3">Cell projection</location>
        <location evidence="3">Lamellipodium</location>
    </subcellularLocation>
    <subcellularLocation>
        <location evidence="2">Cytoplasm</location>
    </subcellularLocation>
</comment>
<feature type="region of interest" description="Disordered" evidence="21">
    <location>
        <begin position="1555"/>
        <end position="1643"/>
    </location>
</feature>
<dbReference type="Pfam" id="PF25346">
    <property type="entry name" value="PH_MRCK"/>
    <property type="match status" value="1"/>
</dbReference>
<dbReference type="Gene3D" id="2.30.29.30">
    <property type="entry name" value="Pleckstrin-homology domain (PH domain)/Phosphotyrosine-binding domain (PTB)"/>
    <property type="match status" value="1"/>
</dbReference>
<dbReference type="GO" id="GO:0005737">
    <property type="term" value="C:cytoplasm"/>
    <property type="evidence" value="ECO:0007669"/>
    <property type="project" value="UniProtKB-SubCell"/>
</dbReference>
<gene>
    <name evidence="28" type="primary">LOC110521031</name>
</gene>
<name>A0A8C7QAB5_ONCMY</name>
<evidence type="ECO:0000256" key="13">
    <source>
        <dbReference type="ARBA" id="ARBA00022777"/>
    </source>
</evidence>
<keyword evidence="14" id="KW-0862">Zinc</keyword>
<dbReference type="Pfam" id="PF08826">
    <property type="entry name" value="DMPK_coil"/>
    <property type="match status" value="1"/>
</dbReference>
<dbReference type="PROSITE" id="PS00479">
    <property type="entry name" value="ZF_DAG_PE_1"/>
    <property type="match status" value="1"/>
</dbReference>
<evidence type="ECO:0000259" key="26">
    <source>
        <dbReference type="PROSITE" id="PS50219"/>
    </source>
</evidence>
<dbReference type="FunFam" id="3.30.60.20:FF:000005">
    <property type="entry name" value="Non-specific serine/threonine protein kinase"/>
    <property type="match status" value="1"/>
</dbReference>
<reference evidence="28" key="1">
    <citation type="submission" date="2020-07" db="EMBL/GenBank/DDBJ databases">
        <title>A long reads based de novo assembly of the rainbow trout Arlee double haploid line genome.</title>
        <authorList>
            <person name="Gao G."/>
            <person name="Palti Y."/>
        </authorList>
    </citation>
    <scope>NUCLEOTIDE SEQUENCE [LARGE SCALE GENOMIC DNA]</scope>
</reference>
<evidence type="ECO:0000256" key="15">
    <source>
        <dbReference type="ARBA" id="ARBA00022840"/>
    </source>
</evidence>
<evidence type="ECO:0000259" key="22">
    <source>
        <dbReference type="PROSITE" id="PS50003"/>
    </source>
</evidence>
<dbReference type="PANTHER" id="PTHR22988:SF34">
    <property type="entry name" value="SERINE_THREONINE-PROTEIN KINASE MRCK BETA"/>
    <property type="match status" value="1"/>
</dbReference>
<dbReference type="SMART" id="SM00109">
    <property type="entry name" value="C1"/>
    <property type="match status" value="1"/>
</dbReference>
<reference evidence="28" key="2">
    <citation type="submission" date="2025-08" db="UniProtKB">
        <authorList>
            <consortium name="Ensembl"/>
        </authorList>
    </citation>
    <scope>IDENTIFICATION</scope>
</reference>
<dbReference type="PROSITE" id="PS50081">
    <property type="entry name" value="ZF_DAG_PE_2"/>
    <property type="match status" value="1"/>
</dbReference>
<dbReference type="PROSITE" id="PS00108">
    <property type="entry name" value="PROTEIN_KINASE_ST"/>
    <property type="match status" value="1"/>
</dbReference>
<dbReference type="InterPro" id="IPR046349">
    <property type="entry name" value="C1-like_sf"/>
</dbReference>
<keyword evidence="10" id="KW-0479">Metal-binding</keyword>
<dbReference type="InterPro" id="IPR000095">
    <property type="entry name" value="CRIB_dom"/>
</dbReference>
<dbReference type="PROSITE" id="PS51285">
    <property type="entry name" value="AGC_KINASE_CTER"/>
    <property type="match status" value="1"/>
</dbReference>
<keyword evidence="8" id="KW-0597">Phosphoprotein</keyword>
<evidence type="ECO:0000256" key="19">
    <source>
        <dbReference type="ARBA" id="ARBA00048679"/>
    </source>
</evidence>
<evidence type="ECO:0000313" key="29">
    <source>
        <dbReference type="Proteomes" id="UP000694395"/>
    </source>
</evidence>
<dbReference type="InterPro" id="IPR014930">
    <property type="entry name" value="Myotonic_dystrophy_kinase_coil"/>
</dbReference>
<protein>
    <recommendedName>
        <fullName evidence="5">non-specific serine/threonine protein kinase</fullName>
        <ecNumber evidence="5">2.7.11.1</ecNumber>
    </recommendedName>
</protein>
<dbReference type="SUPFAM" id="SSF57889">
    <property type="entry name" value="Cysteine-rich domain"/>
    <property type="match status" value="1"/>
</dbReference>
<evidence type="ECO:0000256" key="4">
    <source>
        <dbReference type="ARBA" id="ARBA00005719"/>
    </source>
</evidence>
<feature type="domain" description="PH" evidence="22">
    <location>
        <begin position="1035"/>
        <end position="1154"/>
    </location>
</feature>
<feature type="compositionally biased region" description="Polar residues" evidence="21">
    <location>
        <begin position="1617"/>
        <end position="1633"/>
    </location>
</feature>
<evidence type="ECO:0000256" key="3">
    <source>
        <dbReference type="ARBA" id="ARBA00004510"/>
    </source>
</evidence>